<evidence type="ECO:0000313" key="2">
    <source>
        <dbReference type="Proteomes" id="UP000184608"/>
    </source>
</evidence>
<sequence length="590" mass="67528">MAQDKYFREELSFLKEQGKHFTEVHPQLSRFLHGQVTDPDVERLLEGFAFLTARLREKVEDEFPELTHSLINMLWPNYLRPVPSMSIVAFEPKSSVSEKHVIKSGVQLDSARDVLGTTCHFRTCRDVSLFPLVIEGITSHHTRESSTVNISLMMQGEMSVGEALVDSLRFYLGGDIYSAQMLYLWLNHNLNKIVIDVDGTEFNVPKDALKSVGFSSEDALLPYPKNVYEGYRILQEYLSFPQAFHFIDVFSLDKVIPSSVRGRMTMKIRFSKTLPTDVRINEESFQLYCAPIINLFEHDADPIDLTGKQSEYRIIPSSRYPSHYEVFSVDGVYGWQDKTQDSQRIRGEKRVYHPFESFQHQVERVRNRQVLYYRTRVKDSIRGDGFDSFVSFIRGDETRSIDVDEAVSIQLTCTNRLLPIELGVGEICQPTDTSPDFVTFRNITIPSQPLRPVLDGSLLWGLISNLSLNYLSLLSKDALSSVLRAYDFRALVDRQAERVAKKRLAGIIDIKSKPVDKLLRGLPVRGLQSEIFIDQTGFGSEGELYLFGRVLSHFFALYANINSFHELILVNVSNNEKYTWGTRIGMQPLI</sequence>
<name>A0A1M5VWV8_9VIBR</name>
<protein>
    <recommendedName>
        <fullName evidence="3">Type VI secretion protein</fullName>
    </recommendedName>
</protein>
<dbReference type="PANTHER" id="PTHR35370">
    <property type="entry name" value="CYTOPLASMIC PROTEIN-RELATED-RELATED"/>
    <property type="match status" value="1"/>
</dbReference>
<keyword evidence="2" id="KW-1185">Reference proteome</keyword>
<dbReference type="NCBIfam" id="TIGR03359">
    <property type="entry name" value="VI_chp_6"/>
    <property type="match status" value="1"/>
</dbReference>
<dbReference type="InterPro" id="IPR010272">
    <property type="entry name" value="T6SS_TssF"/>
</dbReference>
<dbReference type="PIRSF" id="PIRSF028304">
    <property type="entry name" value="UCP028304"/>
    <property type="match status" value="1"/>
</dbReference>
<evidence type="ECO:0008006" key="3">
    <source>
        <dbReference type="Google" id="ProtNLM"/>
    </source>
</evidence>
<evidence type="ECO:0000313" key="1">
    <source>
        <dbReference type="EMBL" id="SHH79716.1"/>
    </source>
</evidence>
<dbReference type="RefSeq" id="WP_073602324.1">
    <property type="nucleotide sequence ID" value="NZ_FQXZ01000006.1"/>
</dbReference>
<dbReference type="Pfam" id="PF05947">
    <property type="entry name" value="T6SS_TssF"/>
    <property type="match status" value="1"/>
</dbReference>
<reference evidence="1 2" key="1">
    <citation type="submission" date="2016-11" db="EMBL/GenBank/DDBJ databases">
        <authorList>
            <person name="Jaros S."/>
            <person name="Januszkiewicz K."/>
            <person name="Wedrychowicz H."/>
        </authorList>
    </citation>
    <scope>NUCLEOTIDE SEQUENCE [LARGE SCALE GENOMIC DNA]</scope>
    <source>
        <strain evidence="1 2">CECT 7868</strain>
    </source>
</reference>
<proteinExistence type="predicted"/>
<dbReference type="AlphaFoldDB" id="A0A1M5VWV8"/>
<dbReference type="PANTHER" id="PTHR35370:SF4">
    <property type="entry name" value="TYPE VI SECRETION SYSTEM BASEPLATE SUBUNIT TSSF"/>
    <property type="match status" value="1"/>
</dbReference>
<dbReference type="STRING" id="1216006.VA7868_00538"/>
<dbReference type="Proteomes" id="UP000184608">
    <property type="component" value="Unassembled WGS sequence"/>
</dbReference>
<gene>
    <name evidence="1" type="ORF">VA7868_00538</name>
</gene>
<organism evidence="1 2">
    <name type="scientific">Vibrio aerogenes CECT 7868</name>
    <dbReference type="NCBI Taxonomy" id="1216006"/>
    <lineage>
        <taxon>Bacteria</taxon>
        <taxon>Pseudomonadati</taxon>
        <taxon>Pseudomonadota</taxon>
        <taxon>Gammaproteobacteria</taxon>
        <taxon>Vibrionales</taxon>
        <taxon>Vibrionaceae</taxon>
        <taxon>Vibrio</taxon>
    </lineage>
</organism>
<accession>A0A1M5VWV8</accession>
<dbReference type="EMBL" id="FQXZ01000006">
    <property type="protein sequence ID" value="SHH79716.1"/>
    <property type="molecule type" value="Genomic_DNA"/>
</dbReference>
<dbReference type="OrthoDB" id="9763676at2"/>